<evidence type="ECO:0000256" key="2">
    <source>
        <dbReference type="ARBA" id="ARBA00022741"/>
    </source>
</evidence>
<dbReference type="InterPro" id="IPR003593">
    <property type="entry name" value="AAA+_ATPase"/>
</dbReference>
<accession>A0ABV6BFN1</accession>
<dbReference type="InterPro" id="IPR051782">
    <property type="entry name" value="ABC_Transporter_VariousFunc"/>
</dbReference>
<evidence type="ECO:0000256" key="1">
    <source>
        <dbReference type="ARBA" id="ARBA00022448"/>
    </source>
</evidence>
<dbReference type="Proteomes" id="UP001589813">
    <property type="component" value="Unassembled WGS sequence"/>
</dbReference>
<proteinExistence type="predicted"/>
<dbReference type="GO" id="GO:0005524">
    <property type="term" value="F:ATP binding"/>
    <property type="evidence" value="ECO:0007669"/>
    <property type="project" value="UniProtKB-KW"/>
</dbReference>
<dbReference type="PANTHER" id="PTHR42939">
    <property type="entry name" value="ABC TRANSPORTER ATP-BINDING PROTEIN ALBC-RELATED"/>
    <property type="match status" value="1"/>
</dbReference>
<dbReference type="Pfam" id="PF00005">
    <property type="entry name" value="ABC_tran"/>
    <property type="match status" value="1"/>
</dbReference>
<dbReference type="CDD" id="cd03230">
    <property type="entry name" value="ABC_DR_subfamily_A"/>
    <property type="match status" value="1"/>
</dbReference>
<keyword evidence="1" id="KW-0813">Transport</keyword>
<sequence length="306" mass="33177">MSYLIEARNLSKSFGQKTVLQDLTFSLPAGEPIALIGPNGAGKTTLFSLLCGYLPASRGELKVLGHKPGSSALFGRVSALPQDAMLDPNFSLLTQLSFFGQLQGMSKSTAVAESRRVLSLVDLAANAEQKATALSHGMRKRVAIAQALMGSPELVMLDEPTAGLDPVNALQVRQLIAKLSNEASFIISSHNIFELERLCGTVLYLEHGKLVQQSQVHSAATQGYLTLTLEAGAQTDVLPMLRQLPGVISVSDSQKHEYVLQFDAELAPDFDLTLLMALRQHGWRYRMLTKGQTLEQQLFAVTAKQA</sequence>
<dbReference type="PROSITE" id="PS00211">
    <property type="entry name" value="ABC_TRANSPORTER_1"/>
    <property type="match status" value="1"/>
</dbReference>
<evidence type="ECO:0000313" key="5">
    <source>
        <dbReference type="EMBL" id="MFC0049665.1"/>
    </source>
</evidence>
<dbReference type="EMBL" id="JBHLXP010000004">
    <property type="protein sequence ID" value="MFC0049665.1"/>
    <property type="molecule type" value="Genomic_DNA"/>
</dbReference>
<keyword evidence="6" id="KW-1185">Reference proteome</keyword>
<keyword evidence="2" id="KW-0547">Nucleotide-binding</keyword>
<dbReference type="RefSeq" id="WP_377245952.1">
    <property type="nucleotide sequence ID" value="NZ_JBHLXP010000004.1"/>
</dbReference>
<dbReference type="PROSITE" id="PS50893">
    <property type="entry name" value="ABC_TRANSPORTER_2"/>
    <property type="match status" value="1"/>
</dbReference>
<gene>
    <name evidence="5" type="ORF">ACFFJP_15310</name>
</gene>
<dbReference type="SMART" id="SM00382">
    <property type="entry name" value="AAA"/>
    <property type="match status" value="1"/>
</dbReference>
<dbReference type="InterPro" id="IPR027417">
    <property type="entry name" value="P-loop_NTPase"/>
</dbReference>
<dbReference type="Gene3D" id="3.40.50.300">
    <property type="entry name" value="P-loop containing nucleotide triphosphate hydrolases"/>
    <property type="match status" value="1"/>
</dbReference>
<evidence type="ECO:0000313" key="6">
    <source>
        <dbReference type="Proteomes" id="UP001589813"/>
    </source>
</evidence>
<dbReference type="InterPro" id="IPR017871">
    <property type="entry name" value="ABC_transporter-like_CS"/>
</dbReference>
<comment type="caution">
    <text evidence="5">The sequence shown here is derived from an EMBL/GenBank/DDBJ whole genome shotgun (WGS) entry which is preliminary data.</text>
</comment>
<dbReference type="SUPFAM" id="SSF52540">
    <property type="entry name" value="P-loop containing nucleoside triphosphate hydrolases"/>
    <property type="match status" value="1"/>
</dbReference>
<evidence type="ECO:0000256" key="3">
    <source>
        <dbReference type="ARBA" id="ARBA00022840"/>
    </source>
</evidence>
<evidence type="ECO:0000259" key="4">
    <source>
        <dbReference type="PROSITE" id="PS50893"/>
    </source>
</evidence>
<keyword evidence="3 5" id="KW-0067">ATP-binding</keyword>
<name>A0ABV6BFN1_9GAMM</name>
<protein>
    <submittedName>
        <fullName evidence="5">ABC transporter ATP-binding protein</fullName>
    </submittedName>
</protein>
<dbReference type="PANTHER" id="PTHR42939:SF1">
    <property type="entry name" value="ABC TRANSPORTER ATP-BINDING PROTEIN ALBC-RELATED"/>
    <property type="match status" value="1"/>
</dbReference>
<organism evidence="5 6">
    <name type="scientific">Rheinheimera tilapiae</name>
    <dbReference type="NCBI Taxonomy" id="875043"/>
    <lineage>
        <taxon>Bacteria</taxon>
        <taxon>Pseudomonadati</taxon>
        <taxon>Pseudomonadota</taxon>
        <taxon>Gammaproteobacteria</taxon>
        <taxon>Chromatiales</taxon>
        <taxon>Chromatiaceae</taxon>
        <taxon>Rheinheimera</taxon>
    </lineage>
</organism>
<dbReference type="InterPro" id="IPR003439">
    <property type="entry name" value="ABC_transporter-like_ATP-bd"/>
</dbReference>
<reference evidence="5 6" key="1">
    <citation type="submission" date="2024-09" db="EMBL/GenBank/DDBJ databases">
        <authorList>
            <person name="Sun Q."/>
            <person name="Mori K."/>
        </authorList>
    </citation>
    <scope>NUCLEOTIDE SEQUENCE [LARGE SCALE GENOMIC DNA]</scope>
    <source>
        <strain evidence="5 6">KCTC 23315</strain>
    </source>
</reference>
<feature type="domain" description="ABC transporter" evidence="4">
    <location>
        <begin position="5"/>
        <end position="232"/>
    </location>
</feature>